<evidence type="ECO:0000313" key="2">
    <source>
        <dbReference type="EMBL" id="KAH8018300.1"/>
    </source>
</evidence>
<feature type="region of interest" description="Disordered" evidence="1">
    <location>
        <begin position="65"/>
        <end position="92"/>
    </location>
</feature>
<protein>
    <submittedName>
        <fullName evidence="2">Uncharacterized protein</fullName>
    </submittedName>
</protein>
<dbReference type="AlphaFoldDB" id="A0A9J6D864"/>
<keyword evidence="3" id="KW-1185">Reference proteome</keyword>
<reference evidence="2" key="2">
    <citation type="submission" date="2021-09" db="EMBL/GenBank/DDBJ databases">
        <authorList>
            <person name="Jia N."/>
            <person name="Wang J."/>
            <person name="Shi W."/>
            <person name="Du L."/>
            <person name="Sun Y."/>
            <person name="Zhan W."/>
            <person name="Jiang J."/>
            <person name="Wang Q."/>
            <person name="Zhang B."/>
            <person name="Ji P."/>
            <person name="Sakyi L.B."/>
            <person name="Cui X."/>
            <person name="Yuan T."/>
            <person name="Jiang B."/>
            <person name="Yang W."/>
            <person name="Lam T.T.-Y."/>
            <person name="Chang Q."/>
            <person name="Ding S."/>
            <person name="Wang X."/>
            <person name="Zhu J."/>
            <person name="Ruan X."/>
            <person name="Zhao L."/>
            <person name="Wei J."/>
            <person name="Que T."/>
            <person name="Du C."/>
            <person name="Cheng J."/>
            <person name="Dai P."/>
            <person name="Han X."/>
            <person name="Huang E."/>
            <person name="Gao Y."/>
            <person name="Liu J."/>
            <person name="Shao H."/>
            <person name="Ye R."/>
            <person name="Li L."/>
            <person name="Wei W."/>
            <person name="Wang X."/>
            <person name="Wang C."/>
            <person name="Huo Q."/>
            <person name="Li W."/>
            <person name="Guo W."/>
            <person name="Chen H."/>
            <person name="Chen S."/>
            <person name="Zhou L."/>
            <person name="Zhou L."/>
            <person name="Ni X."/>
            <person name="Tian J."/>
            <person name="Zhou Y."/>
            <person name="Sheng Y."/>
            <person name="Liu T."/>
            <person name="Pan Y."/>
            <person name="Xia L."/>
            <person name="Li J."/>
            <person name="Zhao F."/>
            <person name="Cao W."/>
        </authorList>
    </citation>
    <scope>NUCLEOTIDE SEQUENCE</scope>
    <source>
        <strain evidence="2">Rmic-2018</strain>
        <tissue evidence="2">Larvae</tissue>
    </source>
</reference>
<sequence length="235" mass="25234">MVETSGGPSDEMAASRRWRPVSACWSGFGRAVADLPKGCACGGTSEAPSGLSVSARCGTRARRLQRRPGGREGVRVGGLCQRGPSKPDVREGRVTGRSLYQRVADYYRSRAPAGLPGVRQPLGSQSFVMDGSQAGCLVRASRMCHLSHAVSQADAMGYASNKRKEKHRQKMDDGELRREENGSQKKSATSQTVDTRAFGAGNTLVFPRGEISLPRVLARSLPRPTVPCADACRQD</sequence>
<comment type="caution">
    <text evidence="2">The sequence shown here is derived from an EMBL/GenBank/DDBJ whole genome shotgun (WGS) entry which is preliminary data.</text>
</comment>
<feature type="compositionally biased region" description="Basic and acidic residues" evidence="1">
    <location>
        <begin position="170"/>
        <end position="183"/>
    </location>
</feature>
<organism evidence="2 3">
    <name type="scientific">Rhipicephalus microplus</name>
    <name type="common">Cattle tick</name>
    <name type="synonym">Boophilus microplus</name>
    <dbReference type="NCBI Taxonomy" id="6941"/>
    <lineage>
        <taxon>Eukaryota</taxon>
        <taxon>Metazoa</taxon>
        <taxon>Ecdysozoa</taxon>
        <taxon>Arthropoda</taxon>
        <taxon>Chelicerata</taxon>
        <taxon>Arachnida</taxon>
        <taxon>Acari</taxon>
        <taxon>Parasitiformes</taxon>
        <taxon>Ixodida</taxon>
        <taxon>Ixodoidea</taxon>
        <taxon>Ixodidae</taxon>
        <taxon>Rhipicephalinae</taxon>
        <taxon>Rhipicephalus</taxon>
        <taxon>Boophilus</taxon>
    </lineage>
</organism>
<accession>A0A9J6D864</accession>
<evidence type="ECO:0000256" key="1">
    <source>
        <dbReference type="SAM" id="MobiDB-lite"/>
    </source>
</evidence>
<reference evidence="2" key="1">
    <citation type="journal article" date="2020" name="Cell">
        <title>Large-Scale Comparative Analyses of Tick Genomes Elucidate Their Genetic Diversity and Vector Capacities.</title>
        <authorList>
            <consortium name="Tick Genome and Microbiome Consortium (TIGMIC)"/>
            <person name="Jia N."/>
            <person name="Wang J."/>
            <person name="Shi W."/>
            <person name="Du L."/>
            <person name="Sun Y."/>
            <person name="Zhan W."/>
            <person name="Jiang J.F."/>
            <person name="Wang Q."/>
            <person name="Zhang B."/>
            <person name="Ji P."/>
            <person name="Bell-Sakyi L."/>
            <person name="Cui X.M."/>
            <person name="Yuan T.T."/>
            <person name="Jiang B.G."/>
            <person name="Yang W.F."/>
            <person name="Lam T.T."/>
            <person name="Chang Q.C."/>
            <person name="Ding S.J."/>
            <person name="Wang X.J."/>
            <person name="Zhu J.G."/>
            <person name="Ruan X.D."/>
            <person name="Zhao L."/>
            <person name="Wei J.T."/>
            <person name="Ye R.Z."/>
            <person name="Que T.C."/>
            <person name="Du C.H."/>
            <person name="Zhou Y.H."/>
            <person name="Cheng J.X."/>
            <person name="Dai P.F."/>
            <person name="Guo W.B."/>
            <person name="Han X.H."/>
            <person name="Huang E.J."/>
            <person name="Li L.F."/>
            <person name="Wei W."/>
            <person name="Gao Y.C."/>
            <person name="Liu J.Z."/>
            <person name="Shao H.Z."/>
            <person name="Wang X."/>
            <person name="Wang C.C."/>
            <person name="Yang T.C."/>
            <person name="Huo Q.B."/>
            <person name="Li W."/>
            <person name="Chen H.Y."/>
            <person name="Chen S.E."/>
            <person name="Zhou L.G."/>
            <person name="Ni X.B."/>
            <person name="Tian J.H."/>
            <person name="Sheng Y."/>
            <person name="Liu T."/>
            <person name="Pan Y.S."/>
            <person name="Xia L.Y."/>
            <person name="Li J."/>
            <person name="Zhao F."/>
            <person name="Cao W.C."/>
        </authorList>
    </citation>
    <scope>NUCLEOTIDE SEQUENCE</scope>
    <source>
        <strain evidence="2">Rmic-2018</strain>
    </source>
</reference>
<feature type="compositionally biased region" description="Polar residues" evidence="1">
    <location>
        <begin position="184"/>
        <end position="194"/>
    </location>
</feature>
<feature type="region of interest" description="Disordered" evidence="1">
    <location>
        <begin position="155"/>
        <end position="194"/>
    </location>
</feature>
<evidence type="ECO:0000313" key="3">
    <source>
        <dbReference type="Proteomes" id="UP000821866"/>
    </source>
</evidence>
<dbReference type="EMBL" id="JABSTU010000010">
    <property type="protein sequence ID" value="KAH8018300.1"/>
    <property type="molecule type" value="Genomic_DNA"/>
</dbReference>
<dbReference type="Proteomes" id="UP000821866">
    <property type="component" value="Chromosome 8"/>
</dbReference>
<name>A0A9J6D864_RHIMP</name>
<gene>
    <name evidence="2" type="ORF">HPB51_001856</name>
</gene>
<proteinExistence type="predicted"/>